<evidence type="ECO:0000313" key="7">
    <source>
        <dbReference type="Proteomes" id="UP000006069"/>
    </source>
</evidence>
<dbReference type="SUPFAM" id="SSF56425">
    <property type="entry name" value="Succinate dehydrogenase/fumarate reductase flavoprotein, catalytic domain"/>
    <property type="match status" value="1"/>
</dbReference>
<dbReference type="Gene3D" id="3.90.700.10">
    <property type="entry name" value="Succinate dehydrogenase/fumarate reductase flavoprotein, catalytic domain"/>
    <property type="match status" value="1"/>
</dbReference>
<dbReference type="InterPro" id="IPR050315">
    <property type="entry name" value="FAD-oxidoreductase_2"/>
</dbReference>
<keyword evidence="4" id="KW-0560">Oxidoreductase</keyword>
<protein>
    <recommendedName>
        <fullName evidence="5">FAD-dependent oxidoreductase 2 FAD-binding domain-containing protein</fullName>
    </recommendedName>
</protein>
<dbReference type="EMBL" id="ADMD01000001">
    <property type="protein sequence ID" value="EJZ84562.1"/>
    <property type="molecule type" value="Genomic_DNA"/>
</dbReference>
<dbReference type="InterPro" id="IPR003953">
    <property type="entry name" value="FAD-dep_OxRdtase_2_FAD-bd"/>
</dbReference>
<dbReference type="InterPro" id="IPR036188">
    <property type="entry name" value="FAD/NAD-bd_sf"/>
</dbReference>
<keyword evidence="2" id="KW-0285">Flavoprotein</keyword>
<evidence type="ECO:0000313" key="6">
    <source>
        <dbReference type="EMBL" id="EJZ84562.1"/>
    </source>
</evidence>
<dbReference type="Proteomes" id="UP000006069">
    <property type="component" value="Unassembled WGS sequence"/>
</dbReference>
<name>K0YLY9_9ACTN</name>
<evidence type="ECO:0000256" key="1">
    <source>
        <dbReference type="ARBA" id="ARBA00001974"/>
    </source>
</evidence>
<dbReference type="Gene3D" id="3.50.50.60">
    <property type="entry name" value="FAD/NAD(P)-binding domain"/>
    <property type="match status" value="1"/>
</dbReference>
<proteinExistence type="predicted"/>
<evidence type="ECO:0000259" key="5">
    <source>
        <dbReference type="Pfam" id="PF00890"/>
    </source>
</evidence>
<dbReference type="InParanoid" id="K0YLY9"/>
<gene>
    <name evidence="6" type="ORF">HMPREF9451_00165</name>
</gene>
<feature type="domain" description="FAD-dependent oxidoreductase 2 FAD-binding" evidence="5">
    <location>
        <begin position="42"/>
        <end position="159"/>
    </location>
</feature>
<dbReference type="GO" id="GO:0033765">
    <property type="term" value="F:steroid dehydrogenase activity, acting on the CH-CH group of donors"/>
    <property type="evidence" value="ECO:0007669"/>
    <property type="project" value="UniProtKB-ARBA"/>
</dbReference>
<dbReference type="PANTHER" id="PTHR43400">
    <property type="entry name" value="FUMARATE REDUCTASE"/>
    <property type="match status" value="1"/>
</dbReference>
<keyword evidence="3" id="KW-0274">FAD</keyword>
<dbReference type="GO" id="GO:0008202">
    <property type="term" value="P:steroid metabolic process"/>
    <property type="evidence" value="ECO:0007669"/>
    <property type="project" value="UniProtKB-ARBA"/>
</dbReference>
<dbReference type="OrthoDB" id="9813348at2"/>
<dbReference type="HOGENOM" id="CLU_1446756_0_0_11"/>
<sequence length="187" mass="19974">MQERVISIVTQSQMDNMAANGGTFGCGEYIHAGEPLTDLWDEFNAQKDAGNAAVHGPISTLDELASELQLDADKLKASVEKYNGYCESGIDEEFSKASEYLFAIDDGPYYAFELNVGIFTTVGGMKISHDAEVLDSGAQPIPHLYAVGYDAGGIYGDAYDVSICEGSCQGFAVFTGKMAAEHIAENA</sequence>
<dbReference type="eggNOG" id="COG1053">
    <property type="taxonomic scope" value="Bacteria"/>
</dbReference>
<evidence type="ECO:0000256" key="2">
    <source>
        <dbReference type="ARBA" id="ARBA00022630"/>
    </source>
</evidence>
<evidence type="ECO:0000256" key="3">
    <source>
        <dbReference type="ARBA" id="ARBA00022827"/>
    </source>
</evidence>
<dbReference type="AlphaFoldDB" id="K0YLY9"/>
<organism evidence="6 7">
    <name type="scientific">Slackia piriformis YIT 12062</name>
    <dbReference type="NCBI Taxonomy" id="742818"/>
    <lineage>
        <taxon>Bacteria</taxon>
        <taxon>Bacillati</taxon>
        <taxon>Actinomycetota</taxon>
        <taxon>Coriobacteriia</taxon>
        <taxon>Eggerthellales</taxon>
        <taxon>Eggerthellaceae</taxon>
        <taxon>Slackia</taxon>
    </lineage>
</organism>
<dbReference type="PATRIC" id="fig|742818.3.peg.187"/>
<comment type="caution">
    <text evidence="6">The sequence shown here is derived from an EMBL/GenBank/DDBJ whole genome shotgun (WGS) entry which is preliminary data.</text>
</comment>
<dbReference type="Pfam" id="PF00890">
    <property type="entry name" value="FAD_binding_2"/>
    <property type="match status" value="1"/>
</dbReference>
<dbReference type="InterPro" id="IPR027477">
    <property type="entry name" value="Succ_DH/fumarate_Rdtase_cat_sf"/>
</dbReference>
<dbReference type="PANTHER" id="PTHR43400:SF10">
    <property type="entry name" value="3-OXOSTEROID 1-DEHYDROGENASE"/>
    <property type="match status" value="1"/>
</dbReference>
<keyword evidence="7" id="KW-1185">Reference proteome</keyword>
<dbReference type="PROSITE" id="PS51257">
    <property type="entry name" value="PROKAR_LIPOPROTEIN"/>
    <property type="match status" value="1"/>
</dbReference>
<evidence type="ECO:0000256" key="4">
    <source>
        <dbReference type="ARBA" id="ARBA00023002"/>
    </source>
</evidence>
<reference evidence="6 7" key="1">
    <citation type="submission" date="2012-08" db="EMBL/GenBank/DDBJ databases">
        <title>The Genome Sequence of Slackia piriformis YIT 12062.</title>
        <authorList>
            <consortium name="The Broad Institute Genome Sequencing Platform"/>
            <person name="Earl A."/>
            <person name="Ward D."/>
            <person name="Feldgarden M."/>
            <person name="Gevers D."/>
            <person name="Morotomi M."/>
            <person name="Walker B."/>
            <person name="Young S.K."/>
            <person name="Zeng Q."/>
            <person name="Gargeya S."/>
            <person name="Fitzgerald M."/>
            <person name="Haas B."/>
            <person name="Abouelleil A."/>
            <person name="Alvarado L."/>
            <person name="Arachchi H.M."/>
            <person name="Berlin A.M."/>
            <person name="Chapman S.B."/>
            <person name="Goldberg J."/>
            <person name="Griggs A."/>
            <person name="Gujja S."/>
            <person name="Hansen M."/>
            <person name="Howarth C."/>
            <person name="Imamovic A."/>
            <person name="Larimer J."/>
            <person name="McCowen C."/>
            <person name="Montmayeur A."/>
            <person name="Murphy C."/>
            <person name="Neiman D."/>
            <person name="Pearson M."/>
            <person name="Priest M."/>
            <person name="Roberts A."/>
            <person name="Saif S."/>
            <person name="Shea T."/>
            <person name="Sisk P."/>
            <person name="Sykes S."/>
            <person name="Wortman J."/>
            <person name="Nusbaum C."/>
            <person name="Birren B."/>
        </authorList>
    </citation>
    <scope>NUCLEOTIDE SEQUENCE [LARGE SCALE GENOMIC DNA]</scope>
    <source>
        <strain evidence="6 7">YIT 12062</strain>
    </source>
</reference>
<accession>K0YLY9</accession>
<comment type="cofactor">
    <cofactor evidence="1">
        <name>FAD</name>
        <dbReference type="ChEBI" id="CHEBI:57692"/>
    </cofactor>
</comment>
<dbReference type="RefSeq" id="WP_009138403.1">
    <property type="nucleotide sequence ID" value="NZ_JH815198.1"/>
</dbReference>